<gene>
    <name evidence="2" type="ORF">FHS32_000332</name>
</gene>
<evidence type="ECO:0000313" key="2">
    <source>
        <dbReference type="EMBL" id="MBB5123620.1"/>
    </source>
</evidence>
<evidence type="ECO:0000313" key="3">
    <source>
        <dbReference type="Proteomes" id="UP000568022"/>
    </source>
</evidence>
<dbReference type="EMBL" id="JACHJE010000001">
    <property type="protein sequence ID" value="MBB5123620.1"/>
    <property type="molecule type" value="Genomic_DNA"/>
</dbReference>
<evidence type="ECO:0000256" key="1">
    <source>
        <dbReference type="SAM" id="MobiDB-lite"/>
    </source>
</evidence>
<dbReference type="AlphaFoldDB" id="A0A7W8F728"/>
<accession>A0A7W8F728</accession>
<comment type="caution">
    <text evidence="2">The sequence shown here is derived from an EMBL/GenBank/DDBJ whole genome shotgun (WGS) entry which is preliminary data.</text>
</comment>
<organism evidence="2 3">
    <name type="scientific">Streptomyces griseoloalbus</name>
    <dbReference type="NCBI Taxonomy" id="67303"/>
    <lineage>
        <taxon>Bacteria</taxon>
        <taxon>Bacillati</taxon>
        <taxon>Actinomycetota</taxon>
        <taxon>Actinomycetes</taxon>
        <taxon>Kitasatosporales</taxon>
        <taxon>Streptomycetaceae</taxon>
        <taxon>Streptomyces</taxon>
    </lineage>
</organism>
<reference evidence="2 3" key="1">
    <citation type="submission" date="2020-08" db="EMBL/GenBank/DDBJ databases">
        <title>Genomic Encyclopedia of Type Strains, Phase III (KMG-III): the genomes of soil and plant-associated and newly described type strains.</title>
        <authorList>
            <person name="Whitman W."/>
        </authorList>
    </citation>
    <scope>NUCLEOTIDE SEQUENCE [LARGE SCALE GENOMIC DNA]</scope>
    <source>
        <strain evidence="2 3">CECT 3226</strain>
    </source>
</reference>
<sequence>MPGRSVGRWAGGAPAEPSLPGAGQAGAAGGADGGRGWARSADTWDGTEPFMAIVGSSFGRAGTTDRSYPHAPQKRSPDSRGSSQLGHFDRAACWGICDINYTHVRGR</sequence>
<feature type="region of interest" description="Disordered" evidence="1">
    <location>
        <begin position="1"/>
        <end position="85"/>
    </location>
</feature>
<feature type="compositionally biased region" description="Gly residues" evidence="1">
    <location>
        <begin position="23"/>
        <end position="36"/>
    </location>
</feature>
<dbReference type="Proteomes" id="UP000568022">
    <property type="component" value="Unassembled WGS sequence"/>
</dbReference>
<protein>
    <submittedName>
        <fullName evidence="2">Uncharacterized protein</fullName>
    </submittedName>
</protein>
<proteinExistence type="predicted"/>
<keyword evidence="3" id="KW-1185">Reference proteome</keyword>
<name>A0A7W8F728_9ACTN</name>